<feature type="domain" description="Alpha/beta hydrolase fold-3" evidence="3">
    <location>
        <begin position="72"/>
        <end position="272"/>
    </location>
</feature>
<evidence type="ECO:0000259" key="3">
    <source>
        <dbReference type="Pfam" id="PF07859"/>
    </source>
</evidence>
<evidence type="ECO:0000313" key="4">
    <source>
        <dbReference type="EMBL" id="SFJ57037.1"/>
    </source>
</evidence>
<dbReference type="InterPro" id="IPR050300">
    <property type="entry name" value="GDXG_lipolytic_enzyme"/>
</dbReference>
<dbReference type="InterPro" id="IPR002168">
    <property type="entry name" value="Lipase_GDXG_HIS_AS"/>
</dbReference>
<accession>A0A1I3SHR8</accession>
<dbReference type="SUPFAM" id="SSF53474">
    <property type="entry name" value="alpha/beta-Hydrolases"/>
    <property type="match status" value="1"/>
</dbReference>
<dbReference type="InterPro" id="IPR013094">
    <property type="entry name" value="AB_hydrolase_3"/>
</dbReference>
<sequence length="296" mass="31876">MSLRMRLLAGALSPVVRTAFTHAQNPVPLREGVDWAAKLSLPVQLSAEVTHDALGLPGMWICPPGCDESKVILFFHGGGYIAGSPQTHKRLASRLAQLANRPVFLPAYRLAPEHPLPAAFEDALAVWEALIAAGYCPKDISIGGDSAGGGLGLTLLAELCQRGTPPAGAFGWSPFTDLTLSSPSFETNAERDHFFPPERARDLTAIILGESSPTDPHVSPIFAQFPNCPPVLLQASDCEILRDDSVRLAEHLRAQGAEVTLSLTKDAPHVWQMFDGFFPEARQAIAETAEFLRALN</sequence>
<dbReference type="InterPro" id="IPR029058">
    <property type="entry name" value="AB_hydrolase_fold"/>
</dbReference>
<dbReference type="GO" id="GO:0016787">
    <property type="term" value="F:hydrolase activity"/>
    <property type="evidence" value="ECO:0007669"/>
    <property type="project" value="UniProtKB-KW"/>
</dbReference>
<dbReference type="PROSITE" id="PS01173">
    <property type="entry name" value="LIPASE_GDXG_HIS"/>
    <property type="match status" value="1"/>
</dbReference>
<proteinExistence type="inferred from homology"/>
<dbReference type="PANTHER" id="PTHR48081">
    <property type="entry name" value="AB HYDROLASE SUPERFAMILY PROTEIN C4A8.06C"/>
    <property type="match status" value="1"/>
</dbReference>
<dbReference type="PANTHER" id="PTHR48081:SF8">
    <property type="entry name" value="ALPHA_BETA HYDROLASE FOLD-3 DOMAIN-CONTAINING PROTEIN-RELATED"/>
    <property type="match status" value="1"/>
</dbReference>
<protein>
    <submittedName>
        <fullName evidence="4">Acetyl esterase/lipase</fullName>
    </submittedName>
</protein>
<dbReference type="Proteomes" id="UP000183299">
    <property type="component" value="Unassembled WGS sequence"/>
</dbReference>
<dbReference type="Gene3D" id="3.40.50.1820">
    <property type="entry name" value="alpha/beta hydrolase"/>
    <property type="match status" value="1"/>
</dbReference>
<organism evidence="4 5">
    <name type="scientific">Celeribacter halophilus</name>
    <dbReference type="NCBI Taxonomy" id="576117"/>
    <lineage>
        <taxon>Bacteria</taxon>
        <taxon>Pseudomonadati</taxon>
        <taxon>Pseudomonadota</taxon>
        <taxon>Alphaproteobacteria</taxon>
        <taxon>Rhodobacterales</taxon>
        <taxon>Roseobacteraceae</taxon>
        <taxon>Celeribacter</taxon>
    </lineage>
</organism>
<keyword evidence="5" id="KW-1185">Reference proteome</keyword>
<name>A0A1I3SHR8_9RHOB</name>
<keyword evidence="2" id="KW-0378">Hydrolase</keyword>
<dbReference type="Pfam" id="PF07859">
    <property type="entry name" value="Abhydrolase_3"/>
    <property type="match status" value="1"/>
</dbReference>
<gene>
    <name evidence="4" type="ORF">SAMN04488138_106177</name>
</gene>
<evidence type="ECO:0000256" key="1">
    <source>
        <dbReference type="ARBA" id="ARBA00010515"/>
    </source>
</evidence>
<comment type="similarity">
    <text evidence="1">Belongs to the 'GDXG' lipolytic enzyme family.</text>
</comment>
<evidence type="ECO:0000313" key="5">
    <source>
        <dbReference type="Proteomes" id="UP000183299"/>
    </source>
</evidence>
<dbReference type="OrthoDB" id="9806180at2"/>
<dbReference type="STRING" id="576117.SAMN04488138_106177"/>
<evidence type="ECO:0000256" key="2">
    <source>
        <dbReference type="ARBA" id="ARBA00022801"/>
    </source>
</evidence>
<dbReference type="EMBL" id="FORY01000006">
    <property type="protein sequence ID" value="SFJ57037.1"/>
    <property type="molecule type" value="Genomic_DNA"/>
</dbReference>
<reference evidence="4 5" key="1">
    <citation type="submission" date="2016-10" db="EMBL/GenBank/DDBJ databases">
        <authorList>
            <person name="de Groot N.N."/>
        </authorList>
    </citation>
    <scope>NUCLEOTIDE SEQUENCE [LARGE SCALE GENOMIC DNA]</scope>
    <source>
        <strain evidence="4 5">CGMCC 1.8891</strain>
    </source>
</reference>
<dbReference type="AlphaFoldDB" id="A0A1I3SHR8"/>